<dbReference type="EMBL" id="KZ819295">
    <property type="protein sequence ID" value="PWN97475.1"/>
    <property type="molecule type" value="Genomic_DNA"/>
</dbReference>
<organism evidence="3 4">
    <name type="scientific">Tilletiopsis washingtonensis</name>
    <dbReference type="NCBI Taxonomy" id="58919"/>
    <lineage>
        <taxon>Eukaryota</taxon>
        <taxon>Fungi</taxon>
        <taxon>Dikarya</taxon>
        <taxon>Basidiomycota</taxon>
        <taxon>Ustilaginomycotina</taxon>
        <taxon>Exobasidiomycetes</taxon>
        <taxon>Entylomatales</taxon>
        <taxon>Entylomatales incertae sedis</taxon>
        <taxon>Tilletiopsis</taxon>
    </lineage>
</organism>
<feature type="compositionally biased region" description="Low complexity" evidence="1">
    <location>
        <begin position="403"/>
        <end position="413"/>
    </location>
</feature>
<dbReference type="RefSeq" id="XP_025597754.1">
    <property type="nucleotide sequence ID" value="XM_025745335.1"/>
</dbReference>
<feature type="compositionally biased region" description="Low complexity" evidence="1">
    <location>
        <begin position="15"/>
        <end position="30"/>
    </location>
</feature>
<evidence type="ECO:0000256" key="1">
    <source>
        <dbReference type="SAM" id="MobiDB-lite"/>
    </source>
</evidence>
<proteinExistence type="predicted"/>
<dbReference type="InterPro" id="IPR018392">
    <property type="entry name" value="LysM"/>
</dbReference>
<feature type="region of interest" description="Disordered" evidence="1">
    <location>
        <begin position="506"/>
        <end position="606"/>
    </location>
</feature>
<feature type="compositionally biased region" description="Basic and acidic residues" evidence="1">
    <location>
        <begin position="559"/>
        <end position="573"/>
    </location>
</feature>
<feature type="region of interest" description="Disordered" evidence="1">
    <location>
        <begin position="1"/>
        <end position="69"/>
    </location>
</feature>
<feature type="compositionally biased region" description="Pro residues" evidence="1">
    <location>
        <begin position="1"/>
        <end position="14"/>
    </location>
</feature>
<sequence length="606" mass="61928">MSVRPSPTPSPPDSAHPLHAAARAAQPPSSTLSRRRRAGEAAAADEGTALLRPPRGAPVDEQHKGHATPPAATALERLETLFGLSPQPDAGAAFPASALASSSRTPEAAPAPASRLVLQHAVGPSDTLAAIALRYGVEERLVRASNGLWPGDSVQARRVILLPLEACTRGVPDAARAEAGSSSSGSGAADGQSLTPQLRLLDAAAAQEARVSAAEAEASESAHHAPQRSLSTRASSTSLSLARSHAHTRSVGTGDGGNSPAPRVRRLKSSALSFFPPGGARTRGEDEADEAHAKEEERVAPGESGVDDLIQLAERARLRQDVAPGTNGHSAPAVNALPLNRSPAVSARELDDDDEETPWKANRWRFGNASSSSSSGNRPAPTSTPSASSSSGYLGWNDAPEIAPSSNSASRAARNARARRPAATAYVVPATAGSSSSSGLFGQIAAGLPANDGAAANWQRPIHASVPLPAAAAAASARAAGQKRSDWGALVSDAIRGRVSLEDAWSSLSAPSRPPPPARATSAQSGTSTAPPLRLRPPDAAPSDAAAARKSLSRAAGAEVREALRADSAELERLQPPPAANSLRGSSGRGGEMGRRRGIVDVDWTS</sequence>
<feature type="compositionally biased region" description="Low complexity" evidence="1">
    <location>
        <begin position="40"/>
        <end position="52"/>
    </location>
</feature>
<dbReference type="GeneID" id="37272879"/>
<dbReference type="Pfam" id="PF01476">
    <property type="entry name" value="LysM"/>
    <property type="match status" value="1"/>
</dbReference>
<evidence type="ECO:0000313" key="3">
    <source>
        <dbReference type="EMBL" id="PWN97475.1"/>
    </source>
</evidence>
<dbReference type="OrthoDB" id="2107166at2759"/>
<dbReference type="InterPro" id="IPR036779">
    <property type="entry name" value="LysM_dom_sf"/>
</dbReference>
<name>A0A316ZB35_9BASI</name>
<feature type="compositionally biased region" description="Low complexity" evidence="1">
    <location>
        <begin position="541"/>
        <end position="558"/>
    </location>
</feature>
<feature type="compositionally biased region" description="Low complexity" evidence="1">
    <location>
        <begin position="421"/>
        <end position="432"/>
    </location>
</feature>
<gene>
    <name evidence="3" type="ORF">FA09DRAFT_361278</name>
</gene>
<feature type="region of interest" description="Disordered" evidence="1">
    <location>
        <begin position="211"/>
        <end position="438"/>
    </location>
</feature>
<reference evidence="3 4" key="1">
    <citation type="journal article" date="2018" name="Mol. Biol. Evol.">
        <title>Broad Genomic Sampling Reveals a Smut Pathogenic Ancestry of the Fungal Clade Ustilaginomycotina.</title>
        <authorList>
            <person name="Kijpornyongpan T."/>
            <person name="Mondo S.J."/>
            <person name="Barry K."/>
            <person name="Sandor L."/>
            <person name="Lee J."/>
            <person name="Lipzen A."/>
            <person name="Pangilinan J."/>
            <person name="LaButti K."/>
            <person name="Hainaut M."/>
            <person name="Henrissat B."/>
            <person name="Grigoriev I.V."/>
            <person name="Spatafora J.W."/>
            <person name="Aime M.C."/>
        </authorList>
    </citation>
    <scope>NUCLEOTIDE SEQUENCE [LARGE SCALE GENOMIC DNA]</scope>
    <source>
        <strain evidence="3 4">MCA 4186</strain>
    </source>
</reference>
<feature type="compositionally biased region" description="Basic and acidic residues" evidence="1">
    <location>
        <begin position="282"/>
        <end position="300"/>
    </location>
</feature>
<dbReference type="Gene3D" id="3.10.350.10">
    <property type="entry name" value="LysM domain"/>
    <property type="match status" value="1"/>
</dbReference>
<dbReference type="Proteomes" id="UP000245946">
    <property type="component" value="Unassembled WGS sequence"/>
</dbReference>
<feature type="compositionally biased region" description="Low complexity" evidence="1">
    <location>
        <begin position="228"/>
        <end position="243"/>
    </location>
</feature>
<accession>A0A316ZB35</accession>
<dbReference type="STRING" id="58919.A0A316ZB35"/>
<protein>
    <recommendedName>
        <fullName evidence="2">LysM domain-containing protein</fullName>
    </recommendedName>
</protein>
<dbReference type="CDD" id="cd00118">
    <property type="entry name" value="LysM"/>
    <property type="match status" value="1"/>
</dbReference>
<dbReference type="AlphaFoldDB" id="A0A316ZB35"/>
<keyword evidence="4" id="KW-1185">Reference proteome</keyword>
<feature type="domain" description="LysM" evidence="2">
    <location>
        <begin position="122"/>
        <end position="163"/>
    </location>
</feature>
<evidence type="ECO:0000313" key="4">
    <source>
        <dbReference type="Proteomes" id="UP000245946"/>
    </source>
</evidence>
<feature type="compositionally biased region" description="Low complexity" evidence="1">
    <location>
        <begin position="370"/>
        <end position="391"/>
    </location>
</feature>
<evidence type="ECO:0000259" key="2">
    <source>
        <dbReference type="Pfam" id="PF01476"/>
    </source>
</evidence>